<dbReference type="AlphaFoldDB" id="A0AAE1S4U9"/>
<gene>
    <name evidence="1" type="ORF">RND71_015752</name>
</gene>
<accession>A0AAE1S4U9</accession>
<sequence length="145" mass="17154">MMSENLLHYDGEYIETPSENEPTRDDEHLEREVATLQEDSDSVEIVEEKVLVDCELVEQEFMPISIIPQLNYTPEENEKRLVLDIPKEYLHDHSFLYSYSNLDIVDFVVGDFQEDAWINPVKESKYKLMIILRNNSLLKMSQRKK</sequence>
<evidence type="ECO:0000313" key="2">
    <source>
        <dbReference type="Proteomes" id="UP001291623"/>
    </source>
</evidence>
<comment type="caution">
    <text evidence="1">The sequence shown here is derived from an EMBL/GenBank/DDBJ whole genome shotgun (WGS) entry which is preliminary data.</text>
</comment>
<organism evidence="1 2">
    <name type="scientific">Anisodus tanguticus</name>
    <dbReference type="NCBI Taxonomy" id="243964"/>
    <lineage>
        <taxon>Eukaryota</taxon>
        <taxon>Viridiplantae</taxon>
        <taxon>Streptophyta</taxon>
        <taxon>Embryophyta</taxon>
        <taxon>Tracheophyta</taxon>
        <taxon>Spermatophyta</taxon>
        <taxon>Magnoliopsida</taxon>
        <taxon>eudicotyledons</taxon>
        <taxon>Gunneridae</taxon>
        <taxon>Pentapetalae</taxon>
        <taxon>asterids</taxon>
        <taxon>lamiids</taxon>
        <taxon>Solanales</taxon>
        <taxon>Solanaceae</taxon>
        <taxon>Solanoideae</taxon>
        <taxon>Hyoscyameae</taxon>
        <taxon>Anisodus</taxon>
    </lineage>
</organism>
<evidence type="ECO:0000313" key="1">
    <source>
        <dbReference type="EMBL" id="KAK4364394.1"/>
    </source>
</evidence>
<dbReference type="EMBL" id="JAVYJV010000008">
    <property type="protein sequence ID" value="KAK4364394.1"/>
    <property type="molecule type" value="Genomic_DNA"/>
</dbReference>
<reference evidence="1" key="1">
    <citation type="submission" date="2023-12" db="EMBL/GenBank/DDBJ databases">
        <title>Genome assembly of Anisodus tanguticus.</title>
        <authorList>
            <person name="Wang Y.-J."/>
        </authorList>
    </citation>
    <scope>NUCLEOTIDE SEQUENCE</scope>
    <source>
        <strain evidence="1">KB-2021</strain>
        <tissue evidence="1">Leaf</tissue>
    </source>
</reference>
<protein>
    <submittedName>
        <fullName evidence="1">Uncharacterized protein</fullName>
    </submittedName>
</protein>
<keyword evidence="2" id="KW-1185">Reference proteome</keyword>
<proteinExistence type="predicted"/>
<name>A0AAE1S4U9_9SOLA</name>
<dbReference type="Proteomes" id="UP001291623">
    <property type="component" value="Unassembled WGS sequence"/>
</dbReference>